<dbReference type="Pfam" id="PF01497">
    <property type="entry name" value="Peripla_BP_2"/>
    <property type="match status" value="1"/>
</dbReference>
<feature type="signal peptide" evidence="2">
    <location>
        <begin position="1"/>
        <end position="41"/>
    </location>
</feature>
<name>A0A078MND4_9MICC</name>
<evidence type="ECO:0000256" key="1">
    <source>
        <dbReference type="ARBA" id="ARBA00008814"/>
    </source>
</evidence>
<gene>
    <name evidence="4" type="ORF">BN1051_01118</name>
</gene>
<feature type="chain" id="PRO_5038827934" evidence="2">
    <location>
        <begin position="42"/>
        <end position="348"/>
    </location>
</feature>
<sequence length="348" mass="36853">MIRTAPTARTRTIRSRTARTRTARTLAAAAALAAALSGCGAGDAGPDAPAAAGETGYPLTVRNCGAEVTFDQRPERAVLLKSAAVPFLHELGVLSEVVTARAGAYPRDYYDDATWAELQEIPMLSDELDSSGHLQISREAVVAQQPDVVLGDAANLDRDTLAAAGLPLLQEPALCPQPPTDPSFEDVYDQMRTYGRIFDAGAEAEAAVARLQEQLADVLADVDPNEQRTAAVLYPTVGGGVPYAYGTSSMAHPQLEAAGFTNVFADVEERVFEVTPEELVGRNPDVLILLYSDGAPEDIKAAVTSLNGAEAITAVQQDAILVQPFNFTEPPGPLAIDGLARIVEHFSR</sequence>
<dbReference type="AlphaFoldDB" id="A0A078MND4"/>
<evidence type="ECO:0000259" key="3">
    <source>
        <dbReference type="PROSITE" id="PS50983"/>
    </source>
</evidence>
<dbReference type="PATRIC" id="fig|1461584.3.peg.1109"/>
<dbReference type="SUPFAM" id="SSF53807">
    <property type="entry name" value="Helical backbone' metal receptor"/>
    <property type="match status" value="1"/>
</dbReference>
<dbReference type="Gene3D" id="3.40.50.1980">
    <property type="entry name" value="Nitrogenase molybdenum iron protein domain"/>
    <property type="match status" value="2"/>
</dbReference>
<protein>
    <submittedName>
        <fullName evidence="4">Corrinoid ABC transporter substrate-binding protein</fullName>
    </submittedName>
</protein>
<accession>A0A078MND4</accession>
<evidence type="ECO:0000313" key="4">
    <source>
        <dbReference type="EMBL" id="CEA07795.1"/>
    </source>
</evidence>
<comment type="similarity">
    <text evidence="1">Belongs to the bacterial solute-binding protein 8 family.</text>
</comment>
<dbReference type="InterPro" id="IPR002491">
    <property type="entry name" value="ABC_transptr_periplasmic_BD"/>
</dbReference>
<dbReference type="PROSITE" id="PS50983">
    <property type="entry name" value="FE_B12_PBP"/>
    <property type="match status" value="1"/>
</dbReference>
<proteinExistence type="inferred from homology"/>
<dbReference type="InterPro" id="IPR050902">
    <property type="entry name" value="ABC_Transporter_SBP"/>
</dbReference>
<dbReference type="EMBL" id="LN483070">
    <property type="protein sequence ID" value="CEA07795.1"/>
    <property type="molecule type" value="Genomic_DNA"/>
</dbReference>
<keyword evidence="2" id="KW-0732">Signal</keyword>
<dbReference type="PANTHER" id="PTHR30535">
    <property type="entry name" value="VITAMIN B12-BINDING PROTEIN"/>
    <property type="match status" value="1"/>
</dbReference>
<organism evidence="4">
    <name type="scientific">Arthrobacter saudimassiliensis</name>
    <dbReference type="NCBI Taxonomy" id="1461584"/>
    <lineage>
        <taxon>Bacteria</taxon>
        <taxon>Bacillati</taxon>
        <taxon>Actinomycetota</taxon>
        <taxon>Actinomycetes</taxon>
        <taxon>Micrococcales</taxon>
        <taxon>Micrococcaceae</taxon>
        <taxon>Arthrobacter</taxon>
    </lineage>
</organism>
<dbReference type="PANTHER" id="PTHR30535:SF7">
    <property type="entry name" value="IRON(III) DICITRATE-BINDING PROTEIN"/>
    <property type="match status" value="1"/>
</dbReference>
<feature type="domain" description="Fe/B12 periplasmic-binding" evidence="3">
    <location>
        <begin position="76"/>
        <end position="348"/>
    </location>
</feature>
<evidence type="ECO:0000256" key="2">
    <source>
        <dbReference type="SAM" id="SignalP"/>
    </source>
</evidence>
<reference evidence="4" key="1">
    <citation type="submission" date="2014-07" db="EMBL/GenBank/DDBJ databases">
        <authorList>
            <person name="Urmite Genomes Urmite Genomes"/>
        </authorList>
    </citation>
    <scope>NUCLEOTIDE SEQUENCE</scope>
    <source>
        <strain evidence="4">11W110_air</strain>
    </source>
</reference>